<organism evidence="4 5">
    <name type="scientific">Methylobacterium radiotolerans</name>
    <dbReference type="NCBI Taxonomy" id="31998"/>
    <lineage>
        <taxon>Bacteria</taxon>
        <taxon>Pseudomonadati</taxon>
        <taxon>Pseudomonadota</taxon>
        <taxon>Alphaproteobacteria</taxon>
        <taxon>Hyphomicrobiales</taxon>
        <taxon>Methylobacteriaceae</taxon>
        <taxon>Methylobacterium</taxon>
    </lineage>
</organism>
<comment type="caution">
    <text evidence="4">The sequence shown here is derived from an EMBL/GenBank/DDBJ whole genome shotgun (WGS) entry which is preliminary data.</text>
</comment>
<dbReference type="PANTHER" id="PTHR11527">
    <property type="entry name" value="HEAT-SHOCK PROTEIN 20 FAMILY MEMBER"/>
    <property type="match status" value="1"/>
</dbReference>
<evidence type="ECO:0000313" key="5">
    <source>
        <dbReference type="Proteomes" id="UP001349262"/>
    </source>
</evidence>
<gene>
    <name evidence="4" type="ORF">MRSR164_23335</name>
</gene>
<evidence type="ECO:0000256" key="1">
    <source>
        <dbReference type="PROSITE-ProRule" id="PRU00285"/>
    </source>
</evidence>
<dbReference type="SUPFAM" id="SSF49764">
    <property type="entry name" value="HSP20-like chaperones"/>
    <property type="match status" value="1"/>
</dbReference>
<protein>
    <submittedName>
        <fullName evidence="4">Heat-shock protein Hsp20</fullName>
    </submittedName>
</protein>
<comment type="similarity">
    <text evidence="1 2">Belongs to the small heat shock protein (HSP20) family.</text>
</comment>
<dbReference type="Pfam" id="PF00011">
    <property type="entry name" value="HSP20"/>
    <property type="match status" value="1"/>
</dbReference>
<dbReference type="InterPro" id="IPR008978">
    <property type="entry name" value="HSP20-like_chaperone"/>
</dbReference>
<feature type="domain" description="SHSP" evidence="3">
    <location>
        <begin position="45"/>
        <end position="158"/>
    </location>
</feature>
<dbReference type="EMBL" id="MLBY01000005">
    <property type="protein sequence ID" value="MEE7459613.1"/>
    <property type="molecule type" value="Genomic_DNA"/>
</dbReference>
<evidence type="ECO:0000259" key="3">
    <source>
        <dbReference type="PROSITE" id="PS01031"/>
    </source>
</evidence>
<dbReference type="CDD" id="cd06464">
    <property type="entry name" value="ACD_sHsps-like"/>
    <property type="match status" value="1"/>
</dbReference>
<name>A0ABU7TGQ7_9HYPH</name>
<reference evidence="4 5" key="1">
    <citation type="journal article" date="2012" name="Genet. Mol. Biol.">
        <title>Analysis of 16S rRNA and mxaF genes revealing insights into Methylobacterium niche-specific plant association.</title>
        <authorList>
            <person name="Dourado M.N."/>
            <person name="Andreote F.D."/>
            <person name="Dini-Andreote F."/>
            <person name="Conti R."/>
            <person name="Araujo J.M."/>
            <person name="Araujo W.L."/>
        </authorList>
    </citation>
    <scope>NUCLEOTIDE SEQUENCE [LARGE SCALE GENOMIC DNA]</scope>
    <source>
        <strain evidence="4 5">SR1.6/4</strain>
    </source>
</reference>
<dbReference type="Gene3D" id="2.60.40.790">
    <property type="match status" value="1"/>
</dbReference>
<accession>A0ABU7TGQ7</accession>
<dbReference type="InterPro" id="IPR031107">
    <property type="entry name" value="Small_HSP"/>
</dbReference>
<dbReference type="Proteomes" id="UP001349262">
    <property type="component" value="Unassembled WGS sequence"/>
</dbReference>
<sequence length="158" mass="17239">MNLRSLLTLGDRFNGTSANGRSVMLPLQRGADAIFGDLRSGLPQLLQDMAVPRMDVVEKDGHLEVTAELPGLTRDDVKIELADDTLIISGEKRQENLSKDSRKIIERSYGAFVRSLELPAGIKAEDIEASIDKGVLTVKLPMAAVKPTEAKRIEIKAS</sequence>
<keyword evidence="5" id="KW-1185">Reference proteome</keyword>
<dbReference type="InterPro" id="IPR002068">
    <property type="entry name" value="A-crystallin/Hsp20_dom"/>
</dbReference>
<evidence type="ECO:0000313" key="4">
    <source>
        <dbReference type="EMBL" id="MEE7459613.1"/>
    </source>
</evidence>
<evidence type="ECO:0000256" key="2">
    <source>
        <dbReference type="RuleBase" id="RU003616"/>
    </source>
</evidence>
<dbReference type="PROSITE" id="PS01031">
    <property type="entry name" value="SHSP"/>
    <property type="match status" value="1"/>
</dbReference>
<proteinExistence type="inferred from homology"/>